<accession>A0A7J6MXD0</accession>
<evidence type="ECO:0000256" key="7">
    <source>
        <dbReference type="ARBA" id="ARBA00023277"/>
    </source>
</evidence>
<gene>
    <name evidence="10" type="ORF">FOL47_006807</name>
</gene>
<dbReference type="Proteomes" id="UP000591131">
    <property type="component" value="Unassembled WGS sequence"/>
</dbReference>
<dbReference type="AlphaFoldDB" id="A0A7J6MXD0"/>
<evidence type="ECO:0000313" key="11">
    <source>
        <dbReference type="Proteomes" id="UP000591131"/>
    </source>
</evidence>
<dbReference type="PANTHER" id="PTHR38050">
    <property type="match status" value="1"/>
</dbReference>
<keyword evidence="3" id="KW-0964">Secreted</keyword>
<reference evidence="10 11" key="1">
    <citation type="submission" date="2020-04" db="EMBL/GenBank/DDBJ databases">
        <title>Perkinsus chesapeaki whole genome sequence.</title>
        <authorList>
            <person name="Bogema D.R."/>
        </authorList>
    </citation>
    <scope>NUCLEOTIDE SEQUENCE [LARGE SCALE GENOMIC DNA]</scope>
    <source>
        <strain evidence="10">ATCC PRA-425</strain>
    </source>
</reference>
<evidence type="ECO:0000313" key="10">
    <source>
        <dbReference type="EMBL" id="KAF4676007.1"/>
    </source>
</evidence>
<dbReference type="InterPro" id="IPR043595">
    <property type="entry name" value="FaeB/C/D"/>
</dbReference>
<organism evidence="10 11">
    <name type="scientific">Perkinsus chesapeaki</name>
    <name type="common">Clam parasite</name>
    <name type="synonym">Perkinsus andrewsi</name>
    <dbReference type="NCBI Taxonomy" id="330153"/>
    <lineage>
        <taxon>Eukaryota</taxon>
        <taxon>Sar</taxon>
        <taxon>Alveolata</taxon>
        <taxon>Perkinsozoa</taxon>
        <taxon>Perkinsea</taxon>
        <taxon>Perkinsida</taxon>
        <taxon>Perkinsidae</taxon>
        <taxon>Perkinsus</taxon>
    </lineage>
</organism>
<keyword evidence="8" id="KW-0624">Polysaccharide degradation</keyword>
<dbReference type="InterPro" id="IPR029058">
    <property type="entry name" value="AB_hydrolase_fold"/>
</dbReference>
<comment type="function">
    <text evidence="9">Involved in degradation of plant cell walls. Hydrolyzes the feruloyl-arabinose ester bond in arabinoxylans, and the feruloyl-galactose ester bond in pectin. Active against paranitrophenyl-acetate, methyl ferulate and wheat arabinoxylan.</text>
</comment>
<evidence type="ECO:0000256" key="2">
    <source>
        <dbReference type="ARBA" id="ARBA00010278"/>
    </source>
</evidence>
<keyword evidence="4" id="KW-0858">Xylan degradation</keyword>
<dbReference type="SUPFAM" id="SSF53474">
    <property type="entry name" value="alpha/beta-Hydrolases"/>
    <property type="match status" value="1"/>
</dbReference>
<dbReference type="GO" id="GO:0005576">
    <property type="term" value="C:extracellular region"/>
    <property type="evidence" value="ECO:0007669"/>
    <property type="project" value="UniProtKB-SubCell"/>
</dbReference>
<keyword evidence="5" id="KW-0732">Signal</keyword>
<keyword evidence="7" id="KW-0119">Carbohydrate metabolism</keyword>
<evidence type="ECO:0000256" key="1">
    <source>
        <dbReference type="ARBA" id="ARBA00004613"/>
    </source>
</evidence>
<proteinExistence type="inferred from homology"/>
<evidence type="ECO:0000256" key="8">
    <source>
        <dbReference type="ARBA" id="ARBA00023326"/>
    </source>
</evidence>
<evidence type="ECO:0000256" key="9">
    <source>
        <dbReference type="ARBA" id="ARBA00025250"/>
    </source>
</evidence>
<keyword evidence="11" id="KW-1185">Reference proteome</keyword>
<dbReference type="GO" id="GO:0030600">
    <property type="term" value="F:feruloyl esterase activity"/>
    <property type="evidence" value="ECO:0007669"/>
    <property type="project" value="InterPro"/>
</dbReference>
<dbReference type="GO" id="GO:0045493">
    <property type="term" value="P:xylan catabolic process"/>
    <property type="evidence" value="ECO:0007669"/>
    <property type="project" value="UniProtKB-KW"/>
</dbReference>
<evidence type="ECO:0000256" key="5">
    <source>
        <dbReference type="ARBA" id="ARBA00022729"/>
    </source>
</evidence>
<evidence type="ECO:0000256" key="3">
    <source>
        <dbReference type="ARBA" id="ARBA00022525"/>
    </source>
</evidence>
<dbReference type="SUPFAM" id="SSF101898">
    <property type="entry name" value="NHL repeat"/>
    <property type="match status" value="1"/>
</dbReference>
<name>A0A7J6MXD0_PERCH</name>
<evidence type="ECO:0000256" key="4">
    <source>
        <dbReference type="ARBA" id="ARBA00022651"/>
    </source>
</evidence>
<dbReference type="EMBL" id="JAAPAO010000039">
    <property type="protein sequence ID" value="KAF4676007.1"/>
    <property type="molecule type" value="Genomic_DNA"/>
</dbReference>
<comment type="subcellular location">
    <subcellularLocation>
        <location evidence="1">Secreted</location>
    </subcellularLocation>
</comment>
<keyword evidence="6" id="KW-0378">Hydrolase</keyword>
<protein>
    <submittedName>
        <fullName evidence="10">Uncharacterized protein</fullName>
    </submittedName>
</protein>
<evidence type="ECO:0000256" key="6">
    <source>
        <dbReference type="ARBA" id="ARBA00022801"/>
    </source>
</evidence>
<dbReference type="Gene3D" id="3.40.50.1820">
    <property type="entry name" value="alpha/beta hydrolase"/>
    <property type="match status" value="1"/>
</dbReference>
<comment type="caution">
    <text evidence="10">The sequence shown here is derived from an EMBL/GenBank/DDBJ whole genome shotgun (WGS) entry which is preliminary data.</text>
</comment>
<dbReference type="OrthoDB" id="424610at2759"/>
<comment type="similarity">
    <text evidence="2">Belongs to the faeC family.</text>
</comment>
<sequence>MPISKAGVRHCERSLLALSFVVRKLPDMPEELLDSVWRFARPIFNGVKVERLIHCSGRCPTDMTVFKRCNGTGLLYLEDARPGGWIVGELLPQSSRGNEGHVRIIGDIDLGPTPSACIDPRDGGIICVTQEGRVYKCTGWDDATVDSPAVWRPIREGRRISNYMHDMICTEDGVLWGLSKPRACQHHGVYALSRTSTDRSPRRSSLTLPEDCLVHSVAYSNGKVYALEPRFSQGQHSVERFVRVDSVGENDIEFTVIKQLGAFWKPSLDVSGGICYIAGIDPGMGPMIITYNALEGTELARLMIYHISQCPPVSRIYAAPGGRFWITSERAREIRLLRLTYNILTAADLNPLTVPAIVEDRGFGNGALGGTDEYVNITHQNTTRYYYLYTPNTTVQAILLNIHGLGDSCHHFREASGLVDLADAHGLLVVTPCGLPNGFLLNSFNAGVCCQTNKKVDDFGFIKKILAIVNPSNKLPVFSAGFSNGGMMSEGLLCLDMVTKAVSVSGVEVLEPGSEDGIKACSANFTESQAKIANVHGTADMLVPYGGNSWLGYPPVEEDMHAWSSRLDCATNYTNTKTDQDYDYLEYTGCKQLGSRVLLVRHNGGGHAWHGSGDFDTPKFVVDFLLGGSEEDVTFDDSVYRVENS</sequence>
<dbReference type="PANTHER" id="PTHR38050:SF1">
    <property type="entry name" value="FERULOYL ESTERASE C"/>
    <property type="match status" value="1"/>
</dbReference>